<keyword evidence="1" id="KW-0732">Signal</keyword>
<evidence type="ECO:0000313" key="4">
    <source>
        <dbReference type="Proteomes" id="UP001589607"/>
    </source>
</evidence>
<organism evidence="3 4">
    <name type="scientific">Flavobacterium jumunjinense</name>
    <dbReference type="NCBI Taxonomy" id="998845"/>
    <lineage>
        <taxon>Bacteria</taxon>
        <taxon>Pseudomonadati</taxon>
        <taxon>Bacteroidota</taxon>
        <taxon>Flavobacteriia</taxon>
        <taxon>Flavobacteriales</taxon>
        <taxon>Flavobacteriaceae</taxon>
        <taxon>Flavobacterium</taxon>
    </lineage>
</organism>
<reference evidence="3 4" key="1">
    <citation type="submission" date="2024-09" db="EMBL/GenBank/DDBJ databases">
        <authorList>
            <person name="Sun Q."/>
            <person name="Mori K."/>
        </authorList>
    </citation>
    <scope>NUCLEOTIDE SEQUENCE [LARGE SCALE GENOMIC DNA]</scope>
    <source>
        <strain evidence="3 4">CECT 7955</strain>
    </source>
</reference>
<comment type="caution">
    <text evidence="3">The sequence shown here is derived from an EMBL/GenBank/DDBJ whole genome shotgun (WGS) entry which is preliminary data.</text>
</comment>
<evidence type="ECO:0000256" key="1">
    <source>
        <dbReference type="SAM" id="SignalP"/>
    </source>
</evidence>
<name>A0ABV5GQW2_9FLAO</name>
<keyword evidence="4" id="KW-1185">Reference proteome</keyword>
<evidence type="ECO:0000313" key="3">
    <source>
        <dbReference type="EMBL" id="MFB9097779.1"/>
    </source>
</evidence>
<protein>
    <submittedName>
        <fullName evidence="3">Head GIN domain-containing protein</fullName>
    </submittedName>
</protein>
<dbReference type="InterPro" id="IPR021255">
    <property type="entry name" value="DUF2807"/>
</dbReference>
<gene>
    <name evidence="3" type="ORF">ACFFVF_14775</name>
</gene>
<feature type="chain" id="PRO_5045729650" evidence="1">
    <location>
        <begin position="23"/>
        <end position="249"/>
    </location>
</feature>
<proteinExistence type="predicted"/>
<dbReference type="Proteomes" id="UP001589607">
    <property type="component" value="Unassembled WGS sequence"/>
</dbReference>
<dbReference type="Gene3D" id="2.160.20.120">
    <property type="match status" value="1"/>
</dbReference>
<dbReference type="RefSeq" id="WP_236457983.1">
    <property type="nucleotide sequence ID" value="NZ_CBCSGE010000008.1"/>
</dbReference>
<dbReference type="PROSITE" id="PS51257">
    <property type="entry name" value="PROKAR_LIPOPROTEIN"/>
    <property type="match status" value="1"/>
</dbReference>
<dbReference type="EMBL" id="JBHMEY010000066">
    <property type="protein sequence ID" value="MFB9097779.1"/>
    <property type="molecule type" value="Genomic_DNA"/>
</dbReference>
<feature type="signal peptide" evidence="1">
    <location>
        <begin position="1"/>
        <end position="22"/>
    </location>
</feature>
<evidence type="ECO:0000259" key="2">
    <source>
        <dbReference type="Pfam" id="PF10988"/>
    </source>
</evidence>
<feature type="domain" description="Putative auto-transporter adhesin head GIN" evidence="2">
    <location>
        <begin position="41"/>
        <end position="232"/>
    </location>
</feature>
<accession>A0ABV5GQW2</accession>
<dbReference type="Pfam" id="PF10988">
    <property type="entry name" value="DUF2807"/>
    <property type="match status" value="1"/>
</dbReference>
<sequence>MKKHIKIALVLLLFIVTSCGISEDCFKGNGNRVSQSFPLEDFTKVKVYSGVGLVIKEGPNYEVRVETSDNIIDDLDVKVVDDMLIVKDNSTCNITRDYGLTIIYVTAPNLIEIHSKTEQDIISDGVLGFPELKFVSIDLSDGAGTGDFYLTVNCINLFIESNNVSNFYMDGFSQNLNVSFYWGIGKFNAEELFISENLFINHKGSNDIILYPLKSIYGDIYGVGNIIIKNRPLEEGVFQHYTGRVIHDY</sequence>